<proteinExistence type="predicted"/>
<feature type="domain" description="PTS EIIB type-1" evidence="7">
    <location>
        <begin position="1"/>
        <end position="81"/>
    </location>
</feature>
<keyword evidence="2" id="KW-0762">Sugar transport</keyword>
<evidence type="ECO:0000256" key="5">
    <source>
        <dbReference type="ARBA" id="ARBA00022777"/>
    </source>
</evidence>
<dbReference type="SUPFAM" id="SSF55604">
    <property type="entry name" value="Glucose permease domain IIB"/>
    <property type="match status" value="1"/>
</dbReference>
<evidence type="ECO:0000313" key="9">
    <source>
        <dbReference type="Proteomes" id="UP001243212"/>
    </source>
</evidence>
<evidence type="ECO:0000313" key="8">
    <source>
        <dbReference type="EMBL" id="MDP9806873.1"/>
    </source>
</evidence>
<dbReference type="Gene3D" id="3.30.1360.60">
    <property type="entry name" value="Glucose permease domain IIB"/>
    <property type="match status" value="1"/>
</dbReference>
<dbReference type="InterPro" id="IPR018113">
    <property type="entry name" value="PTrfase_EIIB_Cys"/>
</dbReference>
<organism evidence="8 9">
    <name type="scientific">Trueperella bonasi</name>
    <dbReference type="NCBI Taxonomy" id="312286"/>
    <lineage>
        <taxon>Bacteria</taxon>
        <taxon>Bacillati</taxon>
        <taxon>Actinomycetota</taxon>
        <taxon>Actinomycetes</taxon>
        <taxon>Actinomycetales</taxon>
        <taxon>Actinomycetaceae</taxon>
        <taxon>Trueperella</taxon>
    </lineage>
</organism>
<keyword evidence="4" id="KW-0598">Phosphotransferase system</keyword>
<accession>A0ABT9NHJ8</accession>
<evidence type="ECO:0000256" key="6">
    <source>
        <dbReference type="PROSITE-ProRule" id="PRU00421"/>
    </source>
</evidence>
<dbReference type="PANTHER" id="PTHR30009:SF4">
    <property type="entry name" value="PTS SYSTEM N-ACETYLGLUCOSAMINE-SPECIFIC EIICBA COMPONENT"/>
    <property type="match status" value="1"/>
</dbReference>
<dbReference type="Proteomes" id="UP001243212">
    <property type="component" value="Unassembled WGS sequence"/>
</dbReference>
<protein>
    <submittedName>
        <fullName evidence="8">Glucose-like phosphotransferase system IIB component</fullName>
    </submittedName>
</protein>
<comment type="caution">
    <text evidence="6">Lacks conserved residue(s) required for the propagation of feature annotation.</text>
</comment>
<evidence type="ECO:0000256" key="4">
    <source>
        <dbReference type="ARBA" id="ARBA00022683"/>
    </source>
</evidence>
<gene>
    <name evidence="8" type="ORF">J2S70_001455</name>
</gene>
<keyword evidence="3" id="KW-0808">Transferase</keyword>
<evidence type="ECO:0000259" key="7">
    <source>
        <dbReference type="PROSITE" id="PS51098"/>
    </source>
</evidence>
<comment type="caution">
    <text evidence="8">The sequence shown here is derived from an EMBL/GenBank/DDBJ whole genome shotgun (WGS) entry which is preliminary data.</text>
</comment>
<dbReference type="PANTHER" id="PTHR30009">
    <property type="entry name" value="CYTOCHROME C-TYPE SYNTHESIS PROTEIN AND PTS TRANSMEMBRANE COMPONENT"/>
    <property type="match status" value="1"/>
</dbReference>
<dbReference type="InterPro" id="IPR036878">
    <property type="entry name" value="Glu_permease_IIB"/>
</dbReference>
<reference evidence="8 9" key="1">
    <citation type="submission" date="2023-07" db="EMBL/GenBank/DDBJ databases">
        <title>Sequencing the genomes of 1000 actinobacteria strains.</title>
        <authorList>
            <person name="Klenk H.-P."/>
        </authorList>
    </citation>
    <scope>NUCLEOTIDE SEQUENCE [LARGE SCALE GENOMIC DNA]</scope>
    <source>
        <strain evidence="8 9">DSM 17163</strain>
    </source>
</reference>
<dbReference type="EMBL" id="JAUSQX010000001">
    <property type="protein sequence ID" value="MDP9806873.1"/>
    <property type="molecule type" value="Genomic_DNA"/>
</dbReference>
<name>A0ABT9NHJ8_9ACTO</name>
<keyword evidence="9" id="KW-1185">Reference proteome</keyword>
<dbReference type="RefSeq" id="WP_307683064.1">
    <property type="nucleotide sequence ID" value="NZ_JAUSQX010000001.1"/>
</dbReference>
<evidence type="ECO:0000256" key="1">
    <source>
        <dbReference type="ARBA" id="ARBA00022448"/>
    </source>
</evidence>
<evidence type="ECO:0000256" key="3">
    <source>
        <dbReference type="ARBA" id="ARBA00022679"/>
    </source>
</evidence>
<keyword evidence="1" id="KW-0813">Transport</keyword>
<evidence type="ECO:0000256" key="2">
    <source>
        <dbReference type="ARBA" id="ARBA00022597"/>
    </source>
</evidence>
<sequence length="81" mass="8832">MDIEALLTAVGGRENIRTIEDELTRIRLGVNDRNFIDEQAIRNLGAYGVVIQKEAVQLILGREAVEIAAKLAQLGAEQSGN</sequence>
<dbReference type="InterPro" id="IPR050429">
    <property type="entry name" value="PTS_Glucose_EIICBA"/>
</dbReference>
<dbReference type="Pfam" id="PF00367">
    <property type="entry name" value="PTS_EIIB"/>
    <property type="match status" value="1"/>
</dbReference>
<keyword evidence="5" id="KW-0418">Kinase</keyword>
<dbReference type="PROSITE" id="PS51098">
    <property type="entry name" value="PTS_EIIB_TYPE_1"/>
    <property type="match status" value="1"/>
</dbReference>
<dbReference type="InterPro" id="IPR001996">
    <property type="entry name" value="PTS_IIB_1"/>
</dbReference>